<dbReference type="PANTHER" id="PTHR10775">
    <property type="entry name" value="OS08G0208400 PROTEIN"/>
    <property type="match status" value="1"/>
</dbReference>
<accession>A0A1S3EI55</accession>
<dbReference type="Pfam" id="PF13963">
    <property type="entry name" value="Transpos_assoc"/>
    <property type="match status" value="1"/>
</dbReference>
<evidence type="ECO:0000313" key="2">
    <source>
        <dbReference type="Proteomes" id="UP000087171"/>
    </source>
</evidence>
<organism evidence="2 3">
    <name type="scientific">Cicer arietinum</name>
    <name type="common">Chickpea</name>
    <name type="synonym">Garbanzo</name>
    <dbReference type="NCBI Taxonomy" id="3827"/>
    <lineage>
        <taxon>Eukaryota</taxon>
        <taxon>Viridiplantae</taxon>
        <taxon>Streptophyta</taxon>
        <taxon>Embryophyta</taxon>
        <taxon>Tracheophyta</taxon>
        <taxon>Spermatophyta</taxon>
        <taxon>Magnoliopsida</taxon>
        <taxon>eudicotyledons</taxon>
        <taxon>Gunneridae</taxon>
        <taxon>Pentapetalae</taxon>
        <taxon>rosids</taxon>
        <taxon>fabids</taxon>
        <taxon>Fabales</taxon>
        <taxon>Fabaceae</taxon>
        <taxon>Papilionoideae</taxon>
        <taxon>50 kb inversion clade</taxon>
        <taxon>NPAAA clade</taxon>
        <taxon>Hologalegina</taxon>
        <taxon>IRL clade</taxon>
        <taxon>Cicereae</taxon>
        <taxon>Cicer</taxon>
    </lineage>
</organism>
<dbReference type="KEGG" id="cam:105853055"/>
<dbReference type="RefSeq" id="XP_012575532.1">
    <property type="nucleotide sequence ID" value="XM_012720078.1"/>
</dbReference>
<evidence type="ECO:0000259" key="1">
    <source>
        <dbReference type="Pfam" id="PF13963"/>
    </source>
</evidence>
<sequence>MGVERYRCGVHGTHLRQNIGVFVVLILGGASGSPLPAPAMDKSWIKKPHKSVEYDQGIKEFITFAFQDELENGEIICPRKHCGFRKLQSRSVIDDHLKCKPFPKGYTLWVHHGESTRETSSISPSSVSNIVQDTIVIDDHIQKMINDAFGVEDHPKEVPIESNAEIDRNEDMLPSGSQRRYEEAKDYYELSRDEEQPLYEGCVKYSRLHFLLLKDAYEFTNIANSFYEAKKTITKFGLNYEKIPVCPNNCMLYWGNKKDEERETYKICNTSKWKSKAKVGAIGVSGDENNRKKVLVEVLRYFSLKPQLEILFLSSKSVEDMRWHAIDSKNDRMLRHPRDLKLGNILT</sequence>
<dbReference type="AlphaFoldDB" id="A0A1S3EI55"/>
<keyword evidence="2" id="KW-1185">Reference proteome</keyword>
<evidence type="ECO:0000313" key="3">
    <source>
        <dbReference type="RefSeq" id="XP_012575532.1"/>
    </source>
</evidence>
<proteinExistence type="predicted"/>
<feature type="domain" description="Transposase-associated" evidence="1">
    <location>
        <begin position="42"/>
        <end position="114"/>
    </location>
</feature>
<reference evidence="3" key="1">
    <citation type="submission" date="2025-08" db="UniProtKB">
        <authorList>
            <consortium name="RefSeq"/>
        </authorList>
    </citation>
    <scope>IDENTIFICATION</scope>
    <source>
        <tissue evidence="3">Etiolated seedlings</tissue>
    </source>
</reference>
<protein>
    <submittedName>
        <fullName evidence="3">Uncharacterized protein LOC105853055</fullName>
    </submittedName>
</protein>
<name>A0A1S3EI55_CICAR</name>
<dbReference type="InterPro" id="IPR029480">
    <property type="entry name" value="Transpos_assoc"/>
</dbReference>
<dbReference type="Proteomes" id="UP000087171">
    <property type="component" value="Unplaced"/>
</dbReference>
<dbReference type="GeneID" id="105853055"/>
<dbReference type="OrthoDB" id="1431713at2759"/>
<gene>
    <name evidence="3" type="primary">LOC105853055</name>
</gene>
<dbReference type="PANTHER" id="PTHR10775:SF158">
    <property type="entry name" value="TNP2-LIKE TRANSPOSON PROTEIN"/>
    <property type="match status" value="1"/>
</dbReference>